<dbReference type="InterPro" id="IPR009057">
    <property type="entry name" value="Homeodomain-like_sf"/>
</dbReference>
<dbReference type="AlphaFoldDB" id="A0A1X4LJ77"/>
<evidence type="ECO:0000313" key="1">
    <source>
        <dbReference type="EMBL" id="CAB0620942.1"/>
    </source>
</evidence>
<sequence length="65" mass="7465">MLGWWLKARRVELDAVQQGEATPDELKAEIRKLRRDIATLKMENEFLGKASAFFAAKQQNKNCLS</sequence>
<comment type="caution">
    <text evidence="1">The sequence shown here is derived from an EMBL/GenBank/DDBJ whole genome shotgun (WGS) entry which is preliminary data.</text>
</comment>
<evidence type="ECO:0000313" key="2">
    <source>
        <dbReference type="Proteomes" id="UP000480222"/>
    </source>
</evidence>
<gene>
    <name evidence="1" type="ORF">CIP107547_02264</name>
</gene>
<dbReference type="Proteomes" id="UP000480222">
    <property type="component" value="Unassembled WGS sequence"/>
</dbReference>
<reference evidence="1 2" key="1">
    <citation type="submission" date="2020-02" db="EMBL/GenBank/DDBJ databases">
        <authorList>
            <person name="Brisse S."/>
        </authorList>
    </citation>
    <scope>NUCLEOTIDE SEQUENCE [LARGE SCALE GENOMIC DNA]</scope>
    <source>
        <strain evidence="1">CIP107547</strain>
    </source>
</reference>
<accession>A0A1X4LJ77</accession>
<proteinExistence type="predicted"/>
<protein>
    <submittedName>
        <fullName evidence="1">Uncharacterized protein</fullName>
    </submittedName>
</protein>
<organism evidence="1 2">
    <name type="scientific">Corynebacterium diphtheriae</name>
    <dbReference type="NCBI Taxonomy" id="1717"/>
    <lineage>
        <taxon>Bacteria</taxon>
        <taxon>Bacillati</taxon>
        <taxon>Actinomycetota</taxon>
        <taxon>Actinomycetes</taxon>
        <taxon>Mycobacteriales</taxon>
        <taxon>Corynebacteriaceae</taxon>
        <taxon>Corynebacterium</taxon>
    </lineage>
</organism>
<dbReference type="RefSeq" id="WP_014307384.1">
    <property type="nucleotide sequence ID" value="NZ_CAJDXI010000004.1"/>
</dbReference>
<dbReference type="SUPFAM" id="SSF46689">
    <property type="entry name" value="Homeodomain-like"/>
    <property type="match status" value="1"/>
</dbReference>
<dbReference type="EMBL" id="CADDAV010000029">
    <property type="protein sequence ID" value="CAB0620942.1"/>
    <property type="molecule type" value="Genomic_DNA"/>
</dbReference>
<name>A0A1X4LJ77_CORDP</name>